<sequence>MDDFLLRALAGGVGVALVAGPLGCFVVWRRMAYFGDTLSHAALLGIALGFVAGINLMLAVALVGLALAGVLVLMQRQRKLATDTLLGLLSHTTLSLGLIAVALLQTVRVDLMSYLFGDILAVSGGDLAWIWGGGAVVLALLAWLWRPLLAMTVNEDLARVEGVPVLATQLGFMMLMAATIALAMKVVGVLLITALLIIPAACARRFARTPEIMAGLAAAIGALSVCGGLGASFRADLPAGPAVVVAAAALFLLSQLFPRGGTR</sequence>
<dbReference type="RefSeq" id="WP_088870477.1">
    <property type="nucleotide sequence ID" value="NZ_CP022110.1"/>
</dbReference>
<dbReference type="InterPro" id="IPR037294">
    <property type="entry name" value="ABC_BtuC-like"/>
</dbReference>
<feature type="transmembrane region" description="Helical" evidence="15">
    <location>
        <begin position="239"/>
        <end position="257"/>
    </location>
</feature>
<evidence type="ECO:0000256" key="2">
    <source>
        <dbReference type="ARBA" id="ARBA00004429"/>
    </source>
</evidence>
<evidence type="ECO:0000313" key="17">
    <source>
        <dbReference type="Proteomes" id="UP000197153"/>
    </source>
</evidence>
<dbReference type="GO" id="GO:0006829">
    <property type="term" value="P:zinc ion transport"/>
    <property type="evidence" value="ECO:0007669"/>
    <property type="project" value="UniProtKB-KW"/>
</dbReference>
<dbReference type="CDD" id="cd06550">
    <property type="entry name" value="TM_ABC_iron-siderophores_like"/>
    <property type="match status" value="1"/>
</dbReference>
<keyword evidence="10 15" id="KW-1133">Transmembrane helix</keyword>
<feature type="transmembrane region" description="Helical" evidence="15">
    <location>
        <begin position="7"/>
        <end position="28"/>
    </location>
</feature>
<dbReference type="NCBIfam" id="NF007089">
    <property type="entry name" value="PRK09543.1"/>
    <property type="match status" value="1"/>
</dbReference>
<dbReference type="SUPFAM" id="SSF81345">
    <property type="entry name" value="ABC transporter involved in vitamin B12 uptake, BtuC"/>
    <property type="match status" value="1"/>
</dbReference>
<feature type="transmembrane region" description="Helical" evidence="15">
    <location>
        <begin position="214"/>
        <end position="233"/>
    </location>
</feature>
<keyword evidence="12 15" id="KW-0472">Membrane</keyword>
<dbReference type="EMBL" id="CP022110">
    <property type="protein sequence ID" value="ASG19469.1"/>
    <property type="molecule type" value="Genomic_DNA"/>
</dbReference>
<evidence type="ECO:0000313" key="16">
    <source>
        <dbReference type="EMBL" id="ASG19469.1"/>
    </source>
</evidence>
<dbReference type="AlphaFoldDB" id="A0A248JLC6"/>
<evidence type="ECO:0000256" key="7">
    <source>
        <dbReference type="ARBA" id="ARBA00022692"/>
    </source>
</evidence>
<evidence type="ECO:0000256" key="8">
    <source>
        <dbReference type="ARBA" id="ARBA00022833"/>
    </source>
</evidence>
<evidence type="ECO:0000256" key="13">
    <source>
        <dbReference type="ARBA" id="ARBA00040080"/>
    </source>
</evidence>
<dbReference type="GO" id="GO:0043190">
    <property type="term" value="C:ATP-binding cassette (ABC) transporter complex"/>
    <property type="evidence" value="ECO:0007669"/>
    <property type="project" value="InterPro"/>
</dbReference>
<organism evidence="16 17">
    <name type="scientific">Nitrospirillum viridazoti CBAmc</name>
    <dbReference type="NCBI Taxonomy" id="1441467"/>
    <lineage>
        <taxon>Bacteria</taxon>
        <taxon>Pseudomonadati</taxon>
        <taxon>Pseudomonadota</taxon>
        <taxon>Alphaproteobacteria</taxon>
        <taxon>Rhodospirillales</taxon>
        <taxon>Azospirillaceae</taxon>
        <taxon>Nitrospirillum</taxon>
        <taxon>Nitrospirillum viridazoti</taxon>
    </lineage>
</organism>
<dbReference type="GO" id="GO:0055085">
    <property type="term" value="P:transmembrane transport"/>
    <property type="evidence" value="ECO:0007669"/>
    <property type="project" value="InterPro"/>
</dbReference>
<evidence type="ECO:0000256" key="11">
    <source>
        <dbReference type="ARBA" id="ARBA00023065"/>
    </source>
</evidence>
<gene>
    <name evidence="16" type="ORF">Y958_00480</name>
</gene>
<dbReference type="Pfam" id="PF00950">
    <property type="entry name" value="ABC-3"/>
    <property type="match status" value="1"/>
</dbReference>
<feature type="transmembrane region" description="Helical" evidence="15">
    <location>
        <begin position="182"/>
        <end position="202"/>
    </location>
</feature>
<dbReference type="Proteomes" id="UP000197153">
    <property type="component" value="Chromosome 1"/>
</dbReference>
<keyword evidence="4 14" id="KW-0813">Transport</keyword>
<dbReference type="InterPro" id="IPR001626">
    <property type="entry name" value="ABC_TroCD"/>
</dbReference>
<evidence type="ECO:0000256" key="1">
    <source>
        <dbReference type="ARBA" id="ARBA00002313"/>
    </source>
</evidence>
<comment type="subcellular location">
    <subcellularLocation>
        <location evidence="2">Cell inner membrane</location>
        <topology evidence="2">Multi-pass membrane protein</topology>
    </subcellularLocation>
    <subcellularLocation>
        <location evidence="14">Cell membrane</location>
        <topology evidence="14">Multi-pass membrane protein</topology>
    </subcellularLocation>
</comment>
<keyword evidence="11" id="KW-0406">Ion transport</keyword>
<keyword evidence="17" id="KW-1185">Reference proteome</keyword>
<dbReference type="KEGG" id="nao:Y958_00480"/>
<dbReference type="PANTHER" id="PTHR30477:SF23">
    <property type="entry name" value="HIGH-AFFINITY ZINC UPTAKE SYSTEM MEMBRANE PROTEIN ZNUB"/>
    <property type="match status" value="1"/>
</dbReference>
<evidence type="ECO:0000256" key="12">
    <source>
        <dbReference type="ARBA" id="ARBA00023136"/>
    </source>
</evidence>
<feature type="transmembrane region" description="Helical" evidence="15">
    <location>
        <begin position="157"/>
        <end position="176"/>
    </location>
</feature>
<evidence type="ECO:0000256" key="15">
    <source>
        <dbReference type="SAM" id="Phobius"/>
    </source>
</evidence>
<keyword evidence="9" id="KW-0864">Zinc transport</keyword>
<reference evidence="16 17" key="1">
    <citation type="submission" date="2017-06" db="EMBL/GenBank/DDBJ databases">
        <title>Complete genome sequence of Nitrospirillum amazonense strain CBAmC, an endophytic nitrogen-fixing and plant growth-promoting bacterium, isolated from sugarcane.</title>
        <authorList>
            <person name="Schwab S."/>
            <person name="dos Santos Teixeira K.R."/>
            <person name="Simoes Araujo J.L."/>
            <person name="Soares Vidal M."/>
            <person name="Borges de Freitas H.R."/>
            <person name="Rivello Crivelaro A.L."/>
            <person name="Bueno de Camargo Nunes A."/>
            <person name="dos Santos C.M."/>
            <person name="Palmeira da Silva Rosa D."/>
            <person name="da Silva Padilha D."/>
            <person name="da Silva E."/>
            <person name="Araujo Terra L."/>
            <person name="Soares Mendes V."/>
            <person name="Farinelli L."/>
            <person name="Magalhaes Cruz L."/>
            <person name="Baldani J.I."/>
        </authorList>
    </citation>
    <scope>NUCLEOTIDE SEQUENCE [LARGE SCALE GENOMIC DNA]</scope>
    <source>
        <strain evidence="16 17">CBAmC</strain>
    </source>
</reference>
<keyword evidence="5" id="KW-1003">Cell membrane</keyword>
<feature type="transmembrane region" description="Helical" evidence="15">
    <location>
        <begin position="127"/>
        <end position="145"/>
    </location>
</feature>
<keyword evidence="7 14" id="KW-0812">Transmembrane</keyword>
<keyword evidence="6" id="KW-0997">Cell inner membrane</keyword>
<accession>A0A248JLC6</accession>
<protein>
    <recommendedName>
        <fullName evidence="13">High-affinity zinc uptake system membrane protein ZnuB</fullName>
    </recommendedName>
</protein>
<evidence type="ECO:0000256" key="14">
    <source>
        <dbReference type="RuleBase" id="RU003943"/>
    </source>
</evidence>
<comment type="similarity">
    <text evidence="3 14">Belongs to the ABC-3 integral membrane protein family.</text>
</comment>
<feature type="transmembrane region" description="Helical" evidence="15">
    <location>
        <begin position="85"/>
        <end position="107"/>
    </location>
</feature>
<name>A0A248JLC6_9PROT</name>
<evidence type="ECO:0000256" key="10">
    <source>
        <dbReference type="ARBA" id="ARBA00022989"/>
    </source>
</evidence>
<evidence type="ECO:0000256" key="3">
    <source>
        <dbReference type="ARBA" id="ARBA00008034"/>
    </source>
</evidence>
<evidence type="ECO:0000256" key="5">
    <source>
        <dbReference type="ARBA" id="ARBA00022475"/>
    </source>
</evidence>
<proteinExistence type="inferred from homology"/>
<evidence type="ECO:0000256" key="9">
    <source>
        <dbReference type="ARBA" id="ARBA00022906"/>
    </source>
</evidence>
<dbReference type="Gene3D" id="1.10.3470.10">
    <property type="entry name" value="ABC transporter involved in vitamin B12 uptake, BtuC"/>
    <property type="match status" value="1"/>
</dbReference>
<dbReference type="FunFam" id="1.10.3470.10:FF:000002">
    <property type="entry name" value="Zinc ABC transporter permease subunit ZnuB"/>
    <property type="match status" value="1"/>
</dbReference>
<keyword evidence="8" id="KW-0862">Zinc</keyword>
<dbReference type="GO" id="GO:0010043">
    <property type="term" value="P:response to zinc ion"/>
    <property type="evidence" value="ECO:0007669"/>
    <property type="project" value="TreeGrafter"/>
</dbReference>
<evidence type="ECO:0000256" key="6">
    <source>
        <dbReference type="ARBA" id="ARBA00022519"/>
    </source>
</evidence>
<comment type="function">
    <text evidence="1">Involved in the high-affinity zinc uptake transport system.</text>
</comment>
<dbReference type="PANTHER" id="PTHR30477">
    <property type="entry name" value="ABC-TRANSPORTER METAL-BINDING PROTEIN"/>
    <property type="match status" value="1"/>
</dbReference>
<feature type="transmembrane region" description="Helical" evidence="15">
    <location>
        <begin position="40"/>
        <end position="73"/>
    </location>
</feature>
<evidence type="ECO:0000256" key="4">
    <source>
        <dbReference type="ARBA" id="ARBA00022448"/>
    </source>
</evidence>